<organism evidence="1 2">
    <name type="scientific">Periplaneta americana</name>
    <name type="common">American cockroach</name>
    <name type="synonym">Blatta americana</name>
    <dbReference type="NCBI Taxonomy" id="6978"/>
    <lineage>
        <taxon>Eukaryota</taxon>
        <taxon>Metazoa</taxon>
        <taxon>Ecdysozoa</taxon>
        <taxon>Arthropoda</taxon>
        <taxon>Hexapoda</taxon>
        <taxon>Insecta</taxon>
        <taxon>Pterygota</taxon>
        <taxon>Neoptera</taxon>
        <taxon>Polyneoptera</taxon>
        <taxon>Dictyoptera</taxon>
        <taxon>Blattodea</taxon>
        <taxon>Blattoidea</taxon>
        <taxon>Blattidae</taxon>
        <taxon>Blattinae</taxon>
        <taxon>Periplaneta</taxon>
    </lineage>
</organism>
<comment type="caution">
    <text evidence="1">The sequence shown here is derived from an EMBL/GenBank/DDBJ whole genome shotgun (WGS) entry which is preliminary data.</text>
</comment>
<reference evidence="1 2" key="1">
    <citation type="journal article" date="2022" name="Allergy">
        <title>Genome assembly and annotation of Periplaneta americana reveal a comprehensive cockroach allergen profile.</title>
        <authorList>
            <person name="Wang L."/>
            <person name="Xiong Q."/>
            <person name="Saelim N."/>
            <person name="Wang L."/>
            <person name="Nong W."/>
            <person name="Wan A.T."/>
            <person name="Shi M."/>
            <person name="Liu X."/>
            <person name="Cao Q."/>
            <person name="Hui J.H.L."/>
            <person name="Sookrung N."/>
            <person name="Leung T.F."/>
            <person name="Tungtrongchitr A."/>
            <person name="Tsui S.K.W."/>
        </authorList>
    </citation>
    <scope>NUCLEOTIDE SEQUENCE [LARGE SCALE GENOMIC DNA]</scope>
    <source>
        <strain evidence="1">PWHHKU_190912</strain>
    </source>
</reference>
<evidence type="ECO:0000313" key="1">
    <source>
        <dbReference type="EMBL" id="KAJ4437912.1"/>
    </source>
</evidence>
<evidence type="ECO:0008006" key="3">
    <source>
        <dbReference type="Google" id="ProtNLM"/>
    </source>
</evidence>
<evidence type="ECO:0000313" key="2">
    <source>
        <dbReference type="Proteomes" id="UP001148838"/>
    </source>
</evidence>
<accession>A0ABQ8SW65</accession>
<keyword evidence="2" id="KW-1185">Reference proteome</keyword>
<proteinExistence type="predicted"/>
<name>A0ABQ8SW65_PERAM</name>
<gene>
    <name evidence="1" type="ORF">ANN_13851</name>
</gene>
<sequence>MGMNINNPLMHNLLFADNQVIIGREKDDVEYMLRKLIYTFEVDGSEVNSTKTEYMVVGKNGDDMRKDFFYLRRDENIEIATYKKTYVREGMDAEETVIDRVETKLLQLYGHGQRMWEERWPKRINSWYASSRTKRGGARKTWCEGISTAMVKGTFGTVVVNDMDRVMPRVQLSTLTSETSDDVNGLWNAECFLQQQQSCDFAVYRHCSSQV</sequence>
<dbReference type="Proteomes" id="UP001148838">
    <property type="component" value="Unassembled WGS sequence"/>
</dbReference>
<protein>
    <recommendedName>
        <fullName evidence="3">Reverse transcriptase domain-containing protein</fullName>
    </recommendedName>
</protein>
<dbReference type="EMBL" id="JAJSOF020000019">
    <property type="protein sequence ID" value="KAJ4437912.1"/>
    <property type="molecule type" value="Genomic_DNA"/>
</dbReference>